<accession>A0A840N5R9</accession>
<gene>
    <name evidence="3" type="ORF">HNQ36_004234</name>
</gene>
<reference evidence="3 4" key="1">
    <citation type="submission" date="2020-08" db="EMBL/GenBank/DDBJ databases">
        <title>Genomic Encyclopedia of Type Strains, Phase IV (KMG-IV): sequencing the most valuable type-strain genomes for metagenomic binning, comparative biology and taxonomic classification.</title>
        <authorList>
            <person name="Goeker M."/>
        </authorList>
    </citation>
    <scope>NUCLEOTIDE SEQUENCE [LARGE SCALE GENOMIC DNA]</scope>
    <source>
        <strain evidence="3 4">DSM 17498</strain>
    </source>
</reference>
<evidence type="ECO:0000313" key="3">
    <source>
        <dbReference type="EMBL" id="MBB5054232.1"/>
    </source>
</evidence>
<dbReference type="RefSeq" id="WP_184088203.1">
    <property type="nucleotide sequence ID" value="NZ_JACHIJ010000006.1"/>
</dbReference>
<dbReference type="Pfam" id="PF00534">
    <property type="entry name" value="Glycos_transf_1"/>
    <property type="match status" value="1"/>
</dbReference>
<dbReference type="PANTHER" id="PTHR12526">
    <property type="entry name" value="GLYCOSYLTRANSFERASE"/>
    <property type="match status" value="1"/>
</dbReference>
<dbReference type="Gene3D" id="3.40.50.2000">
    <property type="entry name" value="Glycogen Phosphorylase B"/>
    <property type="match status" value="2"/>
</dbReference>
<evidence type="ECO:0000259" key="2">
    <source>
        <dbReference type="Pfam" id="PF13439"/>
    </source>
</evidence>
<sequence>MDNSYPLQRILFVTKKMVLGGAERHLAQLLPLLKARGFAVELFVLERGGELEAELTKAGVMISGPPRRSGRVMHLFTATTALYRRVREMRPDILHFFLPEPYLVGAMVAIATGHRTSIMSRRSLAHYHRNHPWLGRVERMLHRRMAVLLGNSHAVVDELVAEAGDRRKIGLIHNGVTVAPLARDETRAAQRAALGVPPDAFVMVIVANLFHYKGHADLLDALGTIALQLPQPWRLVVIGRDEGEGPQLFSQAERLGIADRILWLGERRDVQDILPAADVGLLVSYQEGFSNALIEVAGQGLPMIATAVGGNLDAIADGHSGLLVPPQDPETLAAAILDLATHPQRRREFGLAARERTLELFSREACVSRYERLYRGIGAPSGRSVQAIIDGGELAPSQAN</sequence>
<dbReference type="Pfam" id="PF13439">
    <property type="entry name" value="Glyco_transf_4"/>
    <property type="match status" value="1"/>
</dbReference>
<evidence type="ECO:0000313" key="4">
    <source>
        <dbReference type="Proteomes" id="UP000521227"/>
    </source>
</evidence>
<dbReference type="PANTHER" id="PTHR12526:SF623">
    <property type="entry name" value="WABG"/>
    <property type="match status" value="1"/>
</dbReference>
<dbReference type="InterPro" id="IPR001296">
    <property type="entry name" value="Glyco_trans_1"/>
</dbReference>
<dbReference type="AlphaFoldDB" id="A0A840N5R9"/>
<protein>
    <submittedName>
        <fullName evidence="3">Glycosyltransferase involved in cell wall biosynthesis</fullName>
    </submittedName>
</protein>
<dbReference type="EMBL" id="JACHIJ010000006">
    <property type="protein sequence ID" value="MBB5054232.1"/>
    <property type="molecule type" value="Genomic_DNA"/>
</dbReference>
<evidence type="ECO:0000259" key="1">
    <source>
        <dbReference type="Pfam" id="PF00534"/>
    </source>
</evidence>
<dbReference type="Proteomes" id="UP000521227">
    <property type="component" value="Unassembled WGS sequence"/>
</dbReference>
<dbReference type="SUPFAM" id="SSF53756">
    <property type="entry name" value="UDP-Glycosyltransferase/glycogen phosphorylase"/>
    <property type="match status" value="1"/>
</dbReference>
<organism evidence="3 4">
    <name type="scientific">Afipia massiliensis</name>
    <dbReference type="NCBI Taxonomy" id="211460"/>
    <lineage>
        <taxon>Bacteria</taxon>
        <taxon>Pseudomonadati</taxon>
        <taxon>Pseudomonadota</taxon>
        <taxon>Alphaproteobacteria</taxon>
        <taxon>Hyphomicrobiales</taxon>
        <taxon>Nitrobacteraceae</taxon>
        <taxon>Afipia</taxon>
    </lineage>
</organism>
<feature type="domain" description="Glycosyl transferase family 1" evidence="1">
    <location>
        <begin position="188"/>
        <end position="356"/>
    </location>
</feature>
<dbReference type="InterPro" id="IPR028098">
    <property type="entry name" value="Glyco_trans_4-like_N"/>
</dbReference>
<keyword evidence="3" id="KW-0808">Transferase</keyword>
<feature type="domain" description="Glycosyltransferase subfamily 4-like N-terminal" evidence="2">
    <location>
        <begin position="20"/>
        <end position="177"/>
    </location>
</feature>
<comment type="caution">
    <text evidence="3">The sequence shown here is derived from an EMBL/GenBank/DDBJ whole genome shotgun (WGS) entry which is preliminary data.</text>
</comment>
<proteinExistence type="predicted"/>
<dbReference type="GO" id="GO:0016757">
    <property type="term" value="F:glycosyltransferase activity"/>
    <property type="evidence" value="ECO:0007669"/>
    <property type="project" value="InterPro"/>
</dbReference>
<name>A0A840N5R9_9BRAD</name>